<keyword evidence="5 6" id="KW-0804">Transcription</keyword>
<evidence type="ECO:0000259" key="7">
    <source>
        <dbReference type="Pfam" id="PF04542"/>
    </source>
</evidence>
<evidence type="ECO:0000313" key="9">
    <source>
        <dbReference type="Proteomes" id="UP001269400"/>
    </source>
</evidence>
<dbReference type="NCBIfam" id="TIGR02895">
    <property type="entry name" value="spore_sigI"/>
    <property type="match status" value="1"/>
</dbReference>
<evidence type="ECO:0000256" key="3">
    <source>
        <dbReference type="ARBA" id="ARBA00023082"/>
    </source>
</evidence>
<comment type="subcellular location">
    <subcellularLocation>
        <location evidence="6">Cytoplasm</location>
    </subcellularLocation>
</comment>
<dbReference type="Proteomes" id="UP001269400">
    <property type="component" value="Unassembled WGS sequence"/>
</dbReference>
<evidence type="ECO:0000256" key="4">
    <source>
        <dbReference type="ARBA" id="ARBA00023125"/>
    </source>
</evidence>
<dbReference type="InterPro" id="IPR014244">
    <property type="entry name" value="RNA_pol_sigma-I"/>
</dbReference>
<dbReference type="GO" id="GO:0005737">
    <property type="term" value="C:cytoplasm"/>
    <property type="evidence" value="ECO:0007669"/>
    <property type="project" value="UniProtKB-SubCell"/>
</dbReference>
<dbReference type="Gene3D" id="1.10.1740.10">
    <property type="match status" value="1"/>
</dbReference>
<dbReference type="EMBL" id="JAPTGD010000002">
    <property type="protein sequence ID" value="MDU9693481.1"/>
    <property type="molecule type" value="Genomic_DNA"/>
</dbReference>
<dbReference type="HAMAP" id="MF_02064">
    <property type="entry name" value="Sigma70_SigI"/>
    <property type="match status" value="1"/>
</dbReference>
<keyword evidence="3 6" id="KW-0731">Sigma factor</keyword>
<dbReference type="GO" id="GO:0006352">
    <property type="term" value="P:DNA-templated transcription initiation"/>
    <property type="evidence" value="ECO:0007669"/>
    <property type="project" value="UniProtKB-UniRule"/>
</dbReference>
<dbReference type="RefSeq" id="WP_316910708.1">
    <property type="nucleotide sequence ID" value="NZ_JAPTGD010000002.1"/>
</dbReference>
<comment type="subunit">
    <text evidence="6">Interacts with RsgI.</text>
</comment>
<dbReference type="SUPFAM" id="SSF88946">
    <property type="entry name" value="Sigma2 domain of RNA polymerase sigma factors"/>
    <property type="match status" value="1"/>
</dbReference>
<evidence type="ECO:0000256" key="6">
    <source>
        <dbReference type="HAMAP-Rule" id="MF_02064"/>
    </source>
</evidence>
<evidence type="ECO:0000313" key="8">
    <source>
        <dbReference type="EMBL" id="MDU9693481.1"/>
    </source>
</evidence>
<keyword evidence="4 6" id="KW-0238">DNA-binding</keyword>
<evidence type="ECO:0000256" key="5">
    <source>
        <dbReference type="ARBA" id="ARBA00023163"/>
    </source>
</evidence>
<protein>
    <recommendedName>
        <fullName evidence="6">RNA polymerase sigma factor SigI</fullName>
    </recommendedName>
</protein>
<dbReference type="Pfam" id="PF04542">
    <property type="entry name" value="Sigma70_r2"/>
    <property type="match status" value="1"/>
</dbReference>
<reference evidence="8" key="1">
    <citation type="journal article" date="2022" name="J Environ Chem Eng">
        <title>Biodegradation of petroleum oil using a constructed nonpathogenic and heavy metal-tolerant bacterial consortium isolated from marine sponges.</title>
        <authorList>
            <person name="Dechsakulwatana C."/>
            <person name="Rungsihiranrut A."/>
            <person name="Muangchinda C."/>
            <person name="Ningthoujam R."/>
            <person name="Klankeo P."/>
            <person name="Pinyakong O."/>
        </authorList>
    </citation>
    <scope>NUCLEOTIDE SEQUENCE</scope>
    <source>
        <strain evidence="8">TL01-2</strain>
    </source>
</reference>
<accession>A0AAX6NC47</accession>
<dbReference type="PANTHER" id="PTHR30385">
    <property type="entry name" value="SIGMA FACTOR F FLAGELLAR"/>
    <property type="match status" value="1"/>
</dbReference>
<organism evidence="8 9">
    <name type="scientific">Priestia aryabhattai</name>
    <name type="common">Bacillus aryabhattai</name>
    <dbReference type="NCBI Taxonomy" id="412384"/>
    <lineage>
        <taxon>Bacteria</taxon>
        <taxon>Bacillati</taxon>
        <taxon>Bacillota</taxon>
        <taxon>Bacilli</taxon>
        <taxon>Bacillales</taxon>
        <taxon>Bacillaceae</taxon>
        <taxon>Priestia</taxon>
    </lineage>
</organism>
<sequence length="252" mass="29112">MASIFSRFSKSNKRKDISLDESIDKIQSGDMDLRNQVIKDYTPFVASAVSSVCQRYITESDDEFSIGLIAFNESLDKFAPGKGKSVIAFSETVIKNRVVDYIRKESSRTDLFNHSTLQMDNDEEGNSNARDSVDISAYQEELTNNNRQDEILKFQDKLAEFNLTMKELMNQAPKHIDARINAIKVAELLIQNKDLRDTFYDTKKIPMKDLLKLEDLPVTRKTVERNRKYIISLAIILDNNFVFLKDYLRLEE</sequence>
<dbReference type="AlphaFoldDB" id="A0AAX6NC47"/>
<evidence type="ECO:0000256" key="1">
    <source>
        <dbReference type="ARBA" id="ARBA00022490"/>
    </source>
</evidence>
<name>A0AAX6NC47_PRIAR</name>
<dbReference type="GO" id="GO:0003677">
    <property type="term" value="F:DNA binding"/>
    <property type="evidence" value="ECO:0007669"/>
    <property type="project" value="UniProtKB-UniRule"/>
</dbReference>
<dbReference type="PIRSF" id="PIRSF038953">
    <property type="entry name" value="SigI"/>
    <property type="match status" value="1"/>
</dbReference>
<dbReference type="InterPro" id="IPR007627">
    <property type="entry name" value="RNA_pol_sigma70_r2"/>
</dbReference>
<evidence type="ECO:0000256" key="2">
    <source>
        <dbReference type="ARBA" id="ARBA00023015"/>
    </source>
</evidence>
<dbReference type="PANTHER" id="PTHR30385:SF6">
    <property type="entry name" value="RNA POLYMERASE SIGMA FACTOR SIGI"/>
    <property type="match status" value="1"/>
</dbReference>
<reference evidence="8" key="2">
    <citation type="submission" date="2022-12" db="EMBL/GenBank/DDBJ databases">
        <authorList>
            <person name="Dechsakulwatana C."/>
            <person name="Rungsihiranrut A."/>
            <person name="Muangchinda C."/>
            <person name="Ningthoujam R."/>
            <person name="Klankeo P."/>
            <person name="Pinyakong O."/>
        </authorList>
    </citation>
    <scope>NUCLEOTIDE SEQUENCE</scope>
    <source>
        <strain evidence="8">TL01-2</strain>
    </source>
</reference>
<keyword evidence="1 6" id="KW-0963">Cytoplasm</keyword>
<keyword evidence="6" id="KW-0346">Stress response</keyword>
<dbReference type="GO" id="GO:0016987">
    <property type="term" value="F:sigma factor activity"/>
    <property type="evidence" value="ECO:0007669"/>
    <property type="project" value="UniProtKB-UniRule"/>
</dbReference>
<gene>
    <name evidence="6 8" type="primary">sigI</name>
    <name evidence="8" type="ORF">O0Q50_20100</name>
</gene>
<feature type="short sequence motif" description="Polymerase core binding" evidence="6">
    <location>
        <begin position="62"/>
        <end position="75"/>
    </location>
</feature>
<comment type="function">
    <text evidence="6">Sigma factors are initiation factors that promote the attachment of RNA polymerase to specific initiation sites and are then released.</text>
</comment>
<comment type="similarity">
    <text evidence="6">Belongs to the sigma-70 factor family. SigI subfamily.</text>
</comment>
<comment type="caution">
    <text evidence="8">The sequence shown here is derived from an EMBL/GenBank/DDBJ whole genome shotgun (WGS) entry which is preliminary data.</text>
</comment>
<comment type="activity regulation">
    <text evidence="6">Negatively regulated by the anti-sigma-I factor RsgI.</text>
</comment>
<keyword evidence="2 6" id="KW-0805">Transcription regulation</keyword>
<feature type="domain" description="RNA polymerase sigma-70 region 2" evidence="7">
    <location>
        <begin position="38"/>
        <end position="106"/>
    </location>
</feature>
<dbReference type="InterPro" id="IPR013325">
    <property type="entry name" value="RNA_pol_sigma_r2"/>
</dbReference>
<proteinExistence type="inferred from homology"/>
<comment type="caution">
    <text evidence="6">Lacks conserved residue(s) required for the propagation of feature annotation.</text>
</comment>